<sequence length="53" mass="6045">MSLEPIIPINSIDEINNSSNPLEFQKIIVDKKLFNSFEDESDNPKPLDIVDID</sequence>
<comment type="caution">
    <text evidence="1">The sequence shown here is derived from an EMBL/GenBank/DDBJ whole genome shotgun (WGS) entry which is preliminary data.</text>
</comment>
<reference evidence="1" key="1">
    <citation type="journal article" date="2015" name="Nature">
        <title>Complex archaea that bridge the gap between prokaryotes and eukaryotes.</title>
        <authorList>
            <person name="Spang A."/>
            <person name="Saw J.H."/>
            <person name="Jorgensen S.L."/>
            <person name="Zaremba-Niedzwiedzka K."/>
            <person name="Martijn J."/>
            <person name="Lind A.E."/>
            <person name="van Eijk R."/>
            <person name="Schleper C."/>
            <person name="Guy L."/>
            <person name="Ettema T.J."/>
        </authorList>
    </citation>
    <scope>NUCLEOTIDE SEQUENCE</scope>
</reference>
<organism evidence="1">
    <name type="scientific">marine sediment metagenome</name>
    <dbReference type="NCBI Taxonomy" id="412755"/>
    <lineage>
        <taxon>unclassified sequences</taxon>
        <taxon>metagenomes</taxon>
        <taxon>ecological metagenomes</taxon>
    </lineage>
</organism>
<protein>
    <submittedName>
        <fullName evidence="1">Uncharacterized protein</fullName>
    </submittedName>
</protein>
<dbReference type="EMBL" id="LAZR01014171">
    <property type="protein sequence ID" value="KKM18674.1"/>
    <property type="molecule type" value="Genomic_DNA"/>
</dbReference>
<evidence type="ECO:0000313" key="1">
    <source>
        <dbReference type="EMBL" id="KKM18674.1"/>
    </source>
</evidence>
<dbReference type="AlphaFoldDB" id="A0A0F9IFZ3"/>
<accession>A0A0F9IFZ3</accession>
<feature type="non-terminal residue" evidence="1">
    <location>
        <position position="53"/>
    </location>
</feature>
<gene>
    <name evidence="1" type="ORF">LCGC14_1663340</name>
</gene>
<name>A0A0F9IFZ3_9ZZZZ</name>
<proteinExistence type="predicted"/>